<keyword evidence="2" id="KW-0442">Lipid degradation</keyword>
<dbReference type="GO" id="GO:0016042">
    <property type="term" value="P:lipid catabolic process"/>
    <property type="evidence" value="ECO:0007669"/>
    <property type="project" value="UniProtKB-KW"/>
</dbReference>
<dbReference type="PANTHER" id="PTHR10272">
    <property type="entry name" value="PLATELET-ACTIVATING FACTOR ACETYLHYDROLASE"/>
    <property type="match status" value="1"/>
</dbReference>
<dbReference type="RefSeq" id="WP_080806979.1">
    <property type="nucleotide sequence ID" value="NZ_CP021983.2"/>
</dbReference>
<keyword evidence="3" id="KW-0443">Lipid metabolism</keyword>
<dbReference type="PANTHER" id="PTHR10272:SF13">
    <property type="entry name" value="POLY(ETHYLENE TEREPHTHALATE) HYDROLASE"/>
    <property type="match status" value="1"/>
</dbReference>
<keyword evidence="6" id="KW-1185">Reference proteome</keyword>
<evidence type="ECO:0000313" key="5">
    <source>
        <dbReference type="EMBL" id="ASC72870.1"/>
    </source>
</evidence>
<accession>A0A1Z3HRC5</accession>
<dbReference type="Proteomes" id="UP000191901">
    <property type="component" value="Chromosome"/>
</dbReference>
<reference evidence="5 6" key="1">
    <citation type="journal article" date="2016" name="Biochim. Biophys. Acta">
        <title>Characterization of red-shifted phycobilisomes isolated from the chlorophyll f-containing cyanobacterium Halomicronema hongdechloris.</title>
        <authorList>
            <person name="Li Y."/>
            <person name="Lin Y."/>
            <person name="Garvey C.J."/>
            <person name="Birch D."/>
            <person name="Corkery R.W."/>
            <person name="Loughlin P.C."/>
            <person name="Scheer H."/>
            <person name="Willows R.D."/>
            <person name="Chen M."/>
        </authorList>
    </citation>
    <scope>NUCLEOTIDE SEQUENCE [LARGE SCALE GENOMIC DNA]</scope>
    <source>
        <strain evidence="5 6">C2206</strain>
    </source>
</reference>
<dbReference type="KEGG" id="hhg:XM38_038300"/>
<dbReference type="InterPro" id="IPR029058">
    <property type="entry name" value="AB_hydrolase_fold"/>
</dbReference>
<keyword evidence="1" id="KW-0378">Hydrolase</keyword>
<gene>
    <name evidence="5" type="ORF">XM38_038300</name>
</gene>
<dbReference type="GO" id="GO:0003847">
    <property type="term" value="F:1-alkyl-2-acetylglycerophosphocholine esterase activity"/>
    <property type="evidence" value="ECO:0007669"/>
    <property type="project" value="TreeGrafter"/>
</dbReference>
<name>A0A1Z3HRC5_9CYAN</name>
<evidence type="ECO:0000256" key="1">
    <source>
        <dbReference type="ARBA" id="ARBA00022801"/>
    </source>
</evidence>
<dbReference type="EMBL" id="CP021983">
    <property type="protein sequence ID" value="ASC72870.1"/>
    <property type="molecule type" value="Genomic_DNA"/>
</dbReference>
<evidence type="ECO:0000259" key="4">
    <source>
        <dbReference type="Pfam" id="PF07176"/>
    </source>
</evidence>
<dbReference type="AlphaFoldDB" id="A0A1Z3HRC5"/>
<organism evidence="5 6">
    <name type="scientific">Halomicronema hongdechloris C2206</name>
    <dbReference type="NCBI Taxonomy" id="1641165"/>
    <lineage>
        <taxon>Bacteria</taxon>
        <taxon>Bacillati</taxon>
        <taxon>Cyanobacteriota</taxon>
        <taxon>Cyanophyceae</taxon>
        <taxon>Nodosilineales</taxon>
        <taxon>Nodosilineaceae</taxon>
        <taxon>Halomicronema</taxon>
    </lineage>
</organism>
<proteinExistence type="predicted"/>
<evidence type="ECO:0000256" key="2">
    <source>
        <dbReference type="ARBA" id="ARBA00022963"/>
    </source>
</evidence>
<sequence length="561" mass="61369">MRQAMGRRFAGRVRWRNWLWRGLGCLVPMVFGLGTPVAAAERVIITYGILERSVQVQDLEHFAETGELSRQLQQYAKLLGLDDEQLQQIRQVLTESAEFGPVPVAQFLYTPQGKYLLKQVGQVVQTAARQPGFSAIRGGLILAAADQQRGLTALSFLHHFPTEAVRIDLLRGLAITGNLNETIQQARSAIALVRRLARQAAGDPSNNGTTPDSTEQLIALFSPAQPYGWRRQSFDTLSLPVDLYLPTARRLGETSLTNLPVLVISHGLGNDRNSFAYLAEHLAAYGFAVITLEHTGSNANQIFSLLEGRTGGIVEDEEFLQRPQDVSRVLDQLQQLARNDPQLRGRLDFDRVGVIGQSFGGYTALALAGAGLNYSAQAVGCQDPFLSFNLSLLLQCQAQPLAVANHLADDRVRAVFVMNPIGSSLFGPEGYGQIRVPTMIVASEVDTVAPALPEQIRPFTWLTTSRRYLLLMDSGTHFSVIAPVDGANEPVPIPAPVIGPNPALARAYMEVMTAAFFQAHLQGDEAARQRLQPAFAQQLGRQPLSLSLLTSLTEQQLHQAL</sequence>
<dbReference type="OrthoDB" id="422423at2"/>
<evidence type="ECO:0000256" key="3">
    <source>
        <dbReference type="ARBA" id="ARBA00023098"/>
    </source>
</evidence>
<protein>
    <recommendedName>
        <fullName evidence="4">DUF1400 domain-containing protein</fullName>
    </recommendedName>
</protein>
<feature type="domain" description="DUF1400" evidence="4">
    <location>
        <begin position="39"/>
        <end position="168"/>
    </location>
</feature>
<dbReference type="Pfam" id="PF07176">
    <property type="entry name" value="DUF1400"/>
    <property type="match status" value="1"/>
</dbReference>
<dbReference type="Pfam" id="PF03403">
    <property type="entry name" value="PAF-AH_p_II"/>
    <property type="match status" value="1"/>
</dbReference>
<dbReference type="InterPro" id="IPR010802">
    <property type="entry name" value="DUF1400"/>
</dbReference>
<evidence type="ECO:0000313" key="6">
    <source>
        <dbReference type="Proteomes" id="UP000191901"/>
    </source>
</evidence>
<dbReference type="Gene3D" id="3.40.50.1820">
    <property type="entry name" value="alpha/beta hydrolase"/>
    <property type="match status" value="1"/>
</dbReference>
<dbReference type="STRING" id="1641165.XM38_06890"/>
<dbReference type="SUPFAM" id="SSF53474">
    <property type="entry name" value="alpha/beta-Hydrolases"/>
    <property type="match status" value="1"/>
</dbReference>